<keyword evidence="2 9" id="KW-0812">Transmembrane</keyword>
<dbReference type="Pfam" id="PF00067">
    <property type="entry name" value="p450"/>
    <property type="match status" value="1"/>
</dbReference>
<name>A0A553HU84_9PEZI</name>
<dbReference type="PANTHER" id="PTHR23501">
    <property type="entry name" value="MAJOR FACILITATOR SUPERFAMILY"/>
    <property type="match status" value="1"/>
</dbReference>
<proteinExistence type="predicted"/>
<dbReference type="Proteomes" id="UP000319160">
    <property type="component" value="Unassembled WGS sequence"/>
</dbReference>
<dbReference type="PRINTS" id="PR00385">
    <property type="entry name" value="P450"/>
</dbReference>
<feature type="transmembrane region" description="Helical" evidence="9">
    <location>
        <begin position="989"/>
        <end position="1007"/>
    </location>
</feature>
<keyword evidence="11" id="KW-1185">Reference proteome</keyword>
<feature type="transmembrane region" description="Helical" evidence="9">
    <location>
        <begin position="598"/>
        <end position="623"/>
    </location>
</feature>
<keyword evidence="3 7" id="KW-0479">Metal-binding</keyword>
<dbReference type="GO" id="GO:0005886">
    <property type="term" value="C:plasma membrane"/>
    <property type="evidence" value="ECO:0007669"/>
    <property type="project" value="TreeGrafter"/>
</dbReference>
<evidence type="ECO:0000256" key="7">
    <source>
        <dbReference type="PIRSR" id="PIRSR602401-1"/>
    </source>
</evidence>
<feature type="region of interest" description="Disordered" evidence="8">
    <location>
        <begin position="1023"/>
        <end position="1057"/>
    </location>
</feature>
<keyword evidence="7" id="KW-0349">Heme</keyword>
<feature type="transmembrane region" description="Helical" evidence="9">
    <location>
        <begin position="880"/>
        <end position="899"/>
    </location>
</feature>
<protein>
    <recommendedName>
        <fullName evidence="12">Major facilitator superfamily (MFS) profile domain-containing protein</fullName>
    </recommendedName>
</protein>
<dbReference type="GO" id="GO:0016705">
    <property type="term" value="F:oxidoreductase activity, acting on paired donors, with incorporation or reduction of molecular oxygen"/>
    <property type="evidence" value="ECO:0007669"/>
    <property type="project" value="InterPro"/>
</dbReference>
<dbReference type="PRINTS" id="PR00463">
    <property type="entry name" value="EP450I"/>
</dbReference>
<dbReference type="GO" id="GO:0004497">
    <property type="term" value="F:monooxygenase activity"/>
    <property type="evidence" value="ECO:0007669"/>
    <property type="project" value="InterPro"/>
</dbReference>
<dbReference type="AlphaFoldDB" id="A0A553HU84"/>
<reference evidence="11" key="1">
    <citation type="submission" date="2019-06" db="EMBL/GenBank/DDBJ databases">
        <title>Draft genome sequence of the griseofulvin-producing fungus Xylaria cubensis strain G536.</title>
        <authorList>
            <person name="Mead M.E."/>
            <person name="Raja H.A."/>
            <person name="Steenwyk J.L."/>
            <person name="Knowles S.L."/>
            <person name="Oberlies N.H."/>
            <person name="Rokas A."/>
        </authorList>
    </citation>
    <scope>NUCLEOTIDE SEQUENCE [LARGE SCALE GENOMIC DNA]</scope>
    <source>
        <strain evidence="11">G536</strain>
    </source>
</reference>
<dbReference type="InterPro" id="IPR001128">
    <property type="entry name" value="Cyt_P450"/>
</dbReference>
<feature type="transmembrane region" description="Helical" evidence="9">
    <location>
        <begin position="558"/>
        <end position="577"/>
    </location>
</feature>
<evidence type="ECO:0000256" key="9">
    <source>
        <dbReference type="SAM" id="Phobius"/>
    </source>
</evidence>
<dbReference type="SUPFAM" id="SSF103473">
    <property type="entry name" value="MFS general substrate transporter"/>
    <property type="match status" value="1"/>
</dbReference>
<comment type="subcellular location">
    <subcellularLocation>
        <location evidence="1">Membrane</location>
        <topology evidence="1">Multi-pass membrane protein</topology>
    </subcellularLocation>
</comment>
<evidence type="ECO:0000256" key="8">
    <source>
        <dbReference type="SAM" id="MobiDB-lite"/>
    </source>
</evidence>
<organism evidence="10 11">
    <name type="scientific">Xylaria flabelliformis</name>
    <dbReference type="NCBI Taxonomy" id="2512241"/>
    <lineage>
        <taxon>Eukaryota</taxon>
        <taxon>Fungi</taxon>
        <taxon>Dikarya</taxon>
        <taxon>Ascomycota</taxon>
        <taxon>Pezizomycotina</taxon>
        <taxon>Sordariomycetes</taxon>
        <taxon>Xylariomycetidae</taxon>
        <taxon>Xylariales</taxon>
        <taxon>Xylariaceae</taxon>
        <taxon>Xylaria</taxon>
    </lineage>
</organism>
<dbReference type="OrthoDB" id="1470350at2759"/>
<dbReference type="GO" id="GO:0005506">
    <property type="term" value="F:iron ion binding"/>
    <property type="evidence" value="ECO:0007669"/>
    <property type="project" value="InterPro"/>
</dbReference>
<feature type="transmembrane region" description="Helical" evidence="9">
    <location>
        <begin position="853"/>
        <end position="873"/>
    </location>
</feature>
<comment type="cofactor">
    <cofactor evidence="7">
        <name>heme</name>
        <dbReference type="ChEBI" id="CHEBI:30413"/>
    </cofactor>
</comment>
<sequence length="1057" mass="117293">MGSVTLFIRFIVASVLAWTIYSWICLWQNYQSARKLGIPLRILPISHGNPFWMIVDKKIVRYVRKLPLGDCSFTRYNWRGWEVNDRCRSHLEMGDVYMQVTPGKNWLYLCDPDSLLDVFRRRSDFPRPLEIYEGDQWKKQRKITASCFNESTNDVVWTESLSLAVDMLHHWSSKTSVKTTADDVRTLSLHVLSKAGFGKSYPFQAHDTSATTNSPAATSYKESLKEVLDNCVLIMALGTKFLSKPWLPHKLRRVHEACVAFQRHMTAVYEEEKRAFAHGNSSDRNLLSSLIRASNEEAKFSNDHSGTHLSAGLTESEIYGNMFVFNFAGHDTTAHTLMFAIAFLAANPLVQDWLSEELQQVFGKRQPGEWDYHNDFSQLKRCNAILMETVRLYTPVPVAKWTEKMSHQLKVGDKSITVPPDTMIIPSYAALHTHPKYWGPDPLVWKPQRWIEKRSTIEEMVIPKRGTFIPWSEGERSCPGKRFSQVEFVATMAALFRDYNVRPEPIYGETSEQARARLLNLIETDSAQLFSLIARMDESLQPELSTTLKSTSQPLRSWRLGIVITSLCLGIFLLGLDQNIIGVAIPRITTEFRSLQDIAWYGSAYLLTITAFQPFFGNLYKYFNAKLVYLVSLILFEAKKSSILIFGRAFLGFGAAGLLQGALAIIGYVVRLDRVPLFQGVVVSSLGISVSVGPVIGGVLTDRDGASGFGVAVVAAIVFFVNIKPSSDQVHHDLPLRTKLQQMDAVGTILFLGGVVSLLLALQWGGQTYPWSDSRCIGLFVGFGFIAIIFGFWEWKQGDTAIIPFRILGKRSIHMGALVLFALGMSSLTYAYYLPIYFQSAQGVSTTQSGVPYMITGVVITSIGAGLLTTIGVSTPTVQWAAYMVINGLGIGMAQQLPYTALQAVLDPIDVPIGNAVAVFSYQLGGALGVAIGQNLLLTKLMITVPRHTSAVTPQAVIAVGATGLGQLAPTPEVLAALRSAYAEALRDPFILALAAALLAFPFSCAMEQLNIKHIAAERQQKQDAAIEEQAELGTAPPSPKRDVQNHEKNSIQEQTN</sequence>
<feature type="transmembrane region" description="Helical" evidence="9">
    <location>
        <begin position="706"/>
        <end position="723"/>
    </location>
</feature>
<dbReference type="GO" id="GO:0020037">
    <property type="term" value="F:heme binding"/>
    <property type="evidence" value="ECO:0007669"/>
    <property type="project" value="InterPro"/>
</dbReference>
<dbReference type="InterPro" id="IPR017972">
    <property type="entry name" value="Cyt_P450_CS"/>
</dbReference>
<feature type="compositionally biased region" description="Basic and acidic residues" evidence="8">
    <location>
        <begin position="1040"/>
        <end position="1051"/>
    </location>
</feature>
<evidence type="ECO:0000256" key="4">
    <source>
        <dbReference type="ARBA" id="ARBA00022989"/>
    </source>
</evidence>
<dbReference type="Pfam" id="PF07690">
    <property type="entry name" value="MFS_1"/>
    <property type="match status" value="1"/>
</dbReference>
<feature type="transmembrane region" description="Helical" evidence="9">
    <location>
        <begin position="6"/>
        <end position="26"/>
    </location>
</feature>
<feature type="transmembrane region" description="Helical" evidence="9">
    <location>
        <begin position="677"/>
        <end position="700"/>
    </location>
</feature>
<evidence type="ECO:0000256" key="2">
    <source>
        <dbReference type="ARBA" id="ARBA00022692"/>
    </source>
</evidence>
<feature type="transmembrane region" description="Helical" evidence="9">
    <location>
        <begin position="950"/>
        <end position="969"/>
    </location>
</feature>
<evidence type="ECO:0000256" key="5">
    <source>
        <dbReference type="ARBA" id="ARBA00023004"/>
    </source>
</evidence>
<comment type="caution">
    <text evidence="10">The sequence shown here is derived from an EMBL/GenBank/DDBJ whole genome shotgun (WGS) entry which is preliminary data.</text>
</comment>
<feature type="transmembrane region" description="Helical" evidence="9">
    <location>
        <begin position="919"/>
        <end position="938"/>
    </location>
</feature>
<evidence type="ECO:0000256" key="6">
    <source>
        <dbReference type="ARBA" id="ARBA00023136"/>
    </source>
</evidence>
<dbReference type="InterPro" id="IPR002401">
    <property type="entry name" value="Cyt_P450_E_grp-I"/>
</dbReference>
<keyword evidence="6 9" id="KW-0472">Membrane</keyword>
<dbReference type="Gene3D" id="1.20.1250.20">
    <property type="entry name" value="MFS general substrate transporter like domains"/>
    <property type="match status" value="1"/>
</dbReference>
<feature type="transmembrane region" description="Helical" evidence="9">
    <location>
        <begin position="777"/>
        <end position="795"/>
    </location>
</feature>
<feature type="transmembrane region" description="Helical" evidence="9">
    <location>
        <begin position="815"/>
        <end position="833"/>
    </location>
</feature>
<evidence type="ECO:0000313" key="10">
    <source>
        <dbReference type="EMBL" id="TRX91523.1"/>
    </source>
</evidence>
<feature type="binding site" description="axial binding residue" evidence="7">
    <location>
        <position position="478"/>
    </location>
    <ligand>
        <name>heme</name>
        <dbReference type="ChEBI" id="CHEBI:30413"/>
    </ligand>
    <ligandPart>
        <name>Fe</name>
        <dbReference type="ChEBI" id="CHEBI:18248"/>
    </ligandPart>
</feature>
<evidence type="ECO:0000313" key="11">
    <source>
        <dbReference type="Proteomes" id="UP000319160"/>
    </source>
</evidence>
<keyword evidence="5 7" id="KW-0408">Iron</keyword>
<feature type="transmembrane region" description="Helical" evidence="9">
    <location>
        <begin position="643"/>
        <end position="670"/>
    </location>
</feature>
<evidence type="ECO:0000256" key="3">
    <source>
        <dbReference type="ARBA" id="ARBA00022723"/>
    </source>
</evidence>
<dbReference type="Gene3D" id="1.10.630.10">
    <property type="entry name" value="Cytochrome P450"/>
    <property type="match status" value="1"/>
</dbReference>
<dbReference type="InterPro" id="IPR036396">
    <property type="entry name" value="Cyt_P450_sf"/>
</dbReference>
<feature type="transmembrane region" description="Helical" evidence="9">
    <location>
        <begin position="744"/>
        <end position="765"/>
    </location>
</feature>
<dbReference type="GO" id="GO:0022857">
    <property type="term" value="F:transmembrane transporter activity"/>
    <property type="evidence" value="ECO:0007669"/>
    <property type="project" value="InterPro"/>
</dbReference>
<evidence type="ECO:0008006" key="12">
    <source>
        <dbReference type="Google" id="ProtNLM"/>
    </source>
</evidence>
<dbReference type="PANTHER" id="PTHR23501:SF199">
    <property type="entry name" value="MFS EFFLUX TRANSPORTER INPD-RELATED"/>
    <property type="match status" value="1"/>
</dbReference>
<dbReference type="CDD" id="cd11070">
    <property type="entry name" value="CYP56-like"/>
    <property type="match status" value="1"/>
</dbReference>
<dbReference type="EMBL" id="VFLP01000044">
    <property type="protein sequence ID" value="TRX91523.1"/>
    <property type="molecule type" value="Genomic_DNA"/>
</dbReference>
<dbReference type="SUPFAM" id="SSF48264">
    <property type="entry name" value="Cytochrome P450"/>
    <property type="match status" value="1"/>
</dbReference>
<dbReference type="InterPro" id="IPR036259">
    <property type="entry name" value="MFS_trans_sf"/>
</dbReference>
<dbReference type="InterPro" id="IPR011701">
    <property type="entry name" value="MFS"/>
</dbReference>
<evidence type="ECO:0000256" key="1">
    <source>
        <dbReference type="ARBA" id="ARBA00004141"/>
    </source>
</evidence>
<accession>A0A553HU84</accession>
<gene>
    <name evidence="10" type="ORF">FHL15_007528</name>
</gene>
<dbReference type="PROSITE" id="PS00086">
    <property type="entry name" value="CYTOCHROME_P450"/>
    <property type="match status" value="1"/>
</dbReference>
<keyword evidence="4 9" id="KW-1133">Transmembrane helix</keyword>